<dbReference type="PANTHER" id="PTHR48094:SF12">
    <property type="entry name" value="PARKINSON DISEASE PROTEIN 7 HOMOLOG"/>
    <property type="match status" value="1"/>
</dbReference>
<keyword evidence="1" id="KW-0677">Repeat</keyword>
<reference evidence="4" key="1">
    <citation type="journal article" date="2006" name="PLoS Biol.">
        <title>Macronuclear genome sequence of the ciliate Tetrahymena thermophila, a model eukaryote.</title>
        <authorList>
            <person name="Eisen J.A."/>
            <person name="Coyne R.S."/>
            <person name="Wu M."/>
            <person name="Wu D."/>
            <person name="Thiagarajan M."/>
            <person name="Wortman J.R."/>
            <person name="Badger J.H."/>
            <person name="Ren Q."/>
            <person name="Amedeo P."/>
            <person name="Jones K.M."/>
            <person name="Tallon L.J."/>
            <person name="Delcher A.L."/>
            <person name="Salzberg S.L."/>
            <person name="Silva J.C."/>
            <person name="Haas B.J."/>
            <person name="Majoros W.H."/>
            <person name="Farzad M."/>
            <person name="Carlton J.M."/>
            <person name="Smith R.K. Jr."/>
            <person name="Garg J."/>
            <person name="Pearlman R.E."/>
            <person name="Karrer K.M."/>
            <person name="Sun L."/>
            <person name="Manning G."/>
            <person name="Elde N.C."/>
            <person name="Turkewitz A.P."/>
            <person name="Asai D.J."/>
            <person name="Wilkes D.E."/>
            <person name="Wang Y."/>
            <person name="Cai H."/>
            <person name="Collins K."/>
            <person name="Stewart B.A."/>
            <person name="Lee S.R."/>
            <person name="Wilamowska K."/>
            <person name="Weinberg Z."/>
            <person name="Ruzzo W.L."/>
            <person name="Wloga D."/>
            <person name="Gaertig J."/>
            <person name="Frankel J."/>
            <person name="Tsao C.-C."/>
            <person name="Gorovsky M.A."/>
            <person name="Keeling P.J."/>
            <person name="Waller R.F."/>
            <person name="Patron N.J."/>
            <person name="Cherry J.M."/>
            <person name="Stover N.A."/>
            <person name="Krieger C.J."/>
            <person name="del Toro C."/>
            <person name="Ryder H.F."/>
            <person name="Williamson S.C."/>
            <person name="Barbeau R.A."/>
            <person name="Hamilton E.P."/>
            <person name="Orias E."/>
        </authorList>
    </citation>
    <scope>NUCLEOTIDE SEQUENCE [LARGE SCALE GENOMIC DNA]</scope>
    <source>
        <strain evidence="4">SB210</strain>
    </source>
</reference>
<dbReference type="PANTHER" id="PTHR48094">
    <property type="entry name" value="PROTEIN/NUCLEIC ACID DEGLYCASE DJ-1-RELATED"/>
    <property type="match status" value="1"/>
</dbReference>
<dbReference type="SUPFAM" id="SSF52317">
    <property type="entry name" value="Class I glutamine amidotransferase-like"/>
    <property type="match status" value="1"/>
</dbReference>
<dbReference type="NCBIfam" id="TIGR01383">
    <property type="entry name" value="not_thiJ"/>
    <property type="match status" value="1"/>
</dbReference>
<dbReference type="Gene3D" id="3.40.50.880">
    <property type="match status" value="1"/>
</dbReference>
<accession>I7MK52</accession>
<dbReference type="STRING" id="312017.I7MK52"/>
<dbReference type="EMBL" id="GG662209">
    <property type="protein sequence ID" value="EAS07828.1"/>
    <property type="molecule type" value="Genomic_DNA"/>
</dbReference>
<sequence length="191" mass="21126">MEDQKRILVPLAPSFEEIEAITVIDLFRRIGADVTVASILNKSEGLVVKGANGVQVLCDKHLDEVVNQDFDMIACPGGMPGAQHLSDCQILIERLKKQREQDKYYAAICAAPYVIFEKHGFLNSQIAGTCHPGFADKLSNKSKIDQDVVVTGKCITSKSAGTAMDFGLQLLRLLYSEQKVLEVLKRLAYRK</sequence>
<dbReference type="FunCoup" id="I7MK52">
    <property type="interactions" value="76"/>
</dbReference>
<dbReference type="GO" id="GO:1903189">
    <property type="term" value="P:glyoxal metabolic process"/>
    <property type="evidence" value="ECO:0007669"/>
    <property type="project" value="TreeGrafter"/>
</dbReference>
<dbReference type="HOGENOM" id="CLU_000445_44_2_1"/>
<dbReference type="OMA" id="KATCYPG"/>
<dbReference type="InterPro" id="IPR006287">
    <property type="entry name" value="DJ-1"/>
</dbReference>
<dbReference type="eggNOG" id="KOG2764">
    <property type="taxonomic scope" value="Eukaryota"/>
</dbReference>
<evidence type="ECO:0000313" key="3">
    <source>
        <dbReference type="EMBL" id="EAS07828.1"/>
    </source>
</evidence>
<protein>
    <submittedName>
        <fullName evidence="3">DJ-1/PfpI family protein</fullName>
    </submittedName>
</protein>
<dbReference type="CDD" id="cd03135">
    <property type="entry name" value="GATase1_DJ-1"/>
    <property type="match status" value="1"/>
</dbReference>
<dbReference type="InterPro" id="IPR050325">
    <property type="entry name" value="Prot/Nucl_acid_deglycase"/>
</dbReference>
<dbReference type="InterPro" id="IPR029062">
    <property type="entry name" value="Class_I_gatase-like"/>
</dbReference>
<dbReference type="GeneID" id="7847034"/>
<dbReference type="InterPro" id="IPR002818">
    <property type="entry name" value="DJ-1/PfpI"/>
</dbReference>
<name>I7MK52_TETTS</name>
<organism evidence="3 4">
    <name type="scientific">Tetrahymena thermophila (strain SB210)</name>
    <dbReference type="NCBI Taxonomy" id="312017"/>
    <lineage>
        <taxon>Eukaryota</taxon>
        <taxon>Sar</taxon>
        <taxon>Alveolata</taxon>
        <taxon>Ciliophora</taxon>
        <taxon>Intramacronucleata</taxon>
        <taxon>Oligohymenophorea</taxon>
        <taxon>Hymenostomatida</taxon>
        <taxon>Tetrahymenina</taxon>
        <taxon>Tetrahymenidae</taxon>
        <taxon>Tetrahymena</taxon>
    </lineage>
</organism>
<evidence type="ECO:0000259" key="2">
    <source>
        <dbReference type="Pfam" id="PF01965"/>
    </source>
</evidence>
<dbReference type="Proteomes" id="UP000009168">
    <property type="component" value="Unassembled WGS sequence"/>
</dbReference>
<dbReference type="GO" id="GO:0005737">
    <property type="term" value="C:cytoplasm"/>
    <property type="evidence" value="ECO:0007669"/>
    <property type="project" value="UniProtKB-ARBA"/>
</dbReference>
<dbReference type="FunFam" id="3.40.50.880:FF:000015">
    <property type="entry name" value="Protein DJ-1 homolog C"/>
    <property type="match status" value="1"/>
</dbReference>
<keyword evidence="4" id="KW-1185">Reference proteome</keyword>
<gene>
    <name evidence="3" type="ORF">TTHERM_00526590</name>
</gene>
<dbReference type="Pfam" id="PF01965">
    <property type="entry name" value="DJ-1_PfpI"/>
    <property type="match status" value="1"/>
</dbReference>
<dbReference type="RefSeq" id="XP_001028070.1">
    <property type="nucleotide sequence ID" value="XM_001028070.3"/>
</dbReference>
<dbReference type="OrthoDB" id="543156at2759"/>
<dbReference type="AlphaFoldDB" id="I7MK52"/>
<evidence type="ECO:0000313" key="4">
    <source>
        <dbReference type="Proteomes" id="UP000009168"/>
    </source>
</evidence>
<dbReference type="InParanoid" id="I7MK52"/>
<evidence type="ECO:0000256" key="1">
    <source>
        <dbReference type="ARBA" id="ARBA00022737"/>
    </source>
</evidence>
<feature type="domain" description="DJ-1/PfpI" evidence="2">
    <location>
        <begin position="5"/>
        <end position="172"/>
    </location>
</feature>
<dbReference type="KEGG" id="tet:TTHERM_00526590"/>
<proteinExistence type="predicted"/>